<evidence type="ECO:0000256" key="3">
    <source>
        <dbReference type="SAM" id="Phobius"/>
    </source>
</evidence>
<dbReference type="PANTHER" id="PTHR23028:SF53">
    <property type="entry name" value="ACYL_TRANSF_3 DOMAIN-CONTAINING PROTEIN"/>
    <property type="match status" value="1"/>
</dbReference>
<name>A0A7W3RFG8_PRIAR</name>
<feature type="transmembrane region" description="Helical" evidence="3">
    <location>
        <begin position="98"/>
        <end position="116"/>
    </location>
</feature>
<dbReference type="RefSeq" id="WP_182527556.1">
    <property type="nucleotide sequence ID" value="NZ_JACJHT010000002.1"/>
</dbReference>
<keyword evidence="6" id="KW-1185">Reference proteome</keyword>
<feature type="transmembrane region" description="Helical" evidence="3">
    <location>
        <begin position="259"/>
        <end position="277"/>
    </location>
</feature>
<feature type="transmembrane region" description="Helical" evidence="3">
    <location>
        <begin position="219"/>
        <end position="239"/>
    </location>
</feature>
<comment type="subcellular location">
    <subcellularLocation>
        <location evidence="1">Membrane</location>
    </subcellularLocation>
</comment>
<dbReference type="GO" id="GO:0016020">
    <property type="term" value="C:membrane"/>
    <property type="evidence" value="ECO:0007669"/>
    <property type="project" value="TreeGrafter"/>
</dbReference>
<protein>
    <submittedName>
        <fullName evidence="5">Peptidoglycan/LPS O-acetylase OafA/YrhL</fullName>
    </submittedName>
</protein>
<feature type="domain" description="Acyltransferase 3" evidence="4">
    <location>
        <begin position="8"/>
        <end position="371"/>
    </location>
</feature>
<feature type="transmembrane region" description="Helical" evidence="3">
    <location>
        <begin position="354"/>
        <end position="376"/>
    </location>
</feature>
<dbReference type="PANTHER" id="PTHR23028">
    <property type="entry name" value="ACETYLTRANSFERASE"/>
    <property type="match status" value="1"/>
</dbReference>
<dbReference type="EMBL" id="JACJHT010000002">
    <property type="protein sequence ID" value="MBA9039363.1"/>
    <property type="molecule type" value="Genomic_DNA"/>
</dbReference>
<organism evidence="5 6">
    <name type="scientific">Priestia aryabhattai</name>
    <name type="common">Bacillus aryabhattai</name>
    <dbReference type="NCBI Taxonomy" id="412384"/>
    <lineage>
        <taxon>Bacteria</taxon>
        <taxon>Bacillati</taxon>
        <taxon>Bacillota</taxon>
        <taxon>Bacilli</taxon>
        <taxon>Bacillales</taxon>
        <taxon>Bacillaceae</taxon>
        <taxon>Priestia</taxon>
    </lineage>
</organism>
<dbReference type="Proteomes" id="UP000543174">
    <property type="component" value="Unassembled WGS sequence"/>
</dbReference>
<proteinExistence type="inferred from homology"/>
<sequence length="403" mass="45963">MSKTKRIDSLDSIRGIASIVVMIYHCILCFFVFYNNNIEPSTNIFLKILNYTPFHLIIAGTESVLLFFILSGFVLSLPFLNRKPYSYKSYALHRFCRIYIPYIFVMVLSSTLMILLSDYQPITELTDAFNHRWEHPLTIEAVFSYILMLGYDVNNVNGATWSLVHEMRISLIFPLLMLIIVRLNWIKSLLLGLGSMAFLWVLTKAIAQKIFISEPINYLLNSIGDTFFYCTFFIMGAVLAKCSHQVSKKIKKLKLNHKIILLALSFLLINKTLLNLIPFGQDGILSVLGSLIIQWIVAIGIIILFSLVLNSKRIEAFLTKKSLLWVGKISYSIYLIHPVIIMLCGKFLSKLIPLSVAICLVPVFTLPVASLMYKYIEVLSIKLGKYFSVKKVSKSEQPKIKVS</sequence>
<gene>
    <name evidence="5" type="ORF">HNP21_002470</name>
</gene>
<evidence type="ECO:0000313" key="6">
    <source>
        <dbReference type="Proteomes" id="UP000543174"/>
    </source>
</evidence>
<comment type="similarity">
    <text evidence="2">Belongs to the acyltransferase 3 family.</text>
</comment>
<dbReference type="InterPro" id="IPR050879">
    <property type="entry name" value="Acyltransferase_3"/>
</dbReference>
<dbReference type="AlphaFoldDB" id="A0A7W3RFG8"/>
<evidence type="ECO:0000256" key="1">
    <source>
        <dbReference type="ARBA" id="ARBA00004370"/>
    </source>
</evidence>
<dbReference type="GO" id="GO:0009103">
    <property type="term" value="P:lipopolysaccharide biosynthetic process"/>
    <property type="evidence" value="ECO:0007669"/>
    <property type="project" value="TreeGrafter"/>
</dbReference>
<dbReference type="InterPro" id="IPR002656">
    <property type="entry name" value="Acyl_transf_3_dom"/>
</dbReference>
<feature type="transmembrane region" description="Helical" evidence="3">
    <location>
        <begin position="188"/>
        <end position="207"/>
    </location>
</feature>
<feature type="transmembrane region" description="Helical" evidence="3">
    <location>
        <begin position="283"/>
        <end position="309"/>
    </location>
</feature>
<reference evidence="5" key="1">
    <citation type="submission" date="2020-08" db="EMBL/GenBank/DDBJ databases">
        <title>Functional genomics of gut bacteria from endangered species of beetles.</title>
        <authorList>
            <person name="Carlos-Shanley C."/>
        </authorList>
    </citation>
    <scope>NUCLEOTIDE SEQUENCE [LARGE SCALE GENOMIC DNA]</scope>
    <source>
        <strain evidence="5">S00060</strain>
    </source>
</reference>
<accession>A0A7W3RFG8</accession>
<feature type="transmembrane region" description="Helical" evidence="3">
    <location>
        <begin position="12"/>
        <end position="34"/>
    </location>
</feature>
<keyword evidence="3" id="KW-1133">Transmembrane helix</keyword>
<feature type="transmembrane region" description="Helical" evidence="3">
    <location>
        <begin position="329"/>
        <end position="348"/>
    </location>
</feature>
<evidence type="ECO:0000259" key="4">
    <source>
        <dbReference type="Pfam" id="PF01757"/>
    </source>
</evidence>
<feature type="transmembrane region" description="Helical" evidence="3">
    <location>
        <begin position="54"/>
        <end position="77"/>
    </location>
</feature>
<dbReference type="Pfam" id="PF01757">
    <property type="entry name" value="Acyl_transf_3"/>
    <property type="match status" value="1"/>
</dbReference>
<dbReference type="GO" id="GO:0016747">
    <property type="term" value="F:acyltransferase activity, transferring groups other than amino-acyl groups"/>
    <property type="evidence" value="ECO:0007669"/>
    <property type="project" value="InterPro"/>
</dbReference>
<keyword evidence="3" id="KW-0812">Transmembrane</keyword>
<evidence type="ECO:0000256" key="2">
    <source>
        <dbReference type="ARBA" id="ARBA00007400"/>
    </source>
</evidence>
<comment type="caution">
    <text evidence="5">The sequence shown here is derived from an EMBL/GenBank/DDBJ whole genome shotgun (WGS) entry which is preliminary data.</text>
</comment>
<evidence type="ECO:0000313" key="5">
    <source>
        <dbReference type="EMBL" id="MBA9039363.1"/>
    </source>
</evidence>
<keyword evidence="3" id="KW-0472">Membrane</keyword>